<dbReference type="InterPro" id="IPR026612">
    <property type="entry name" value="STRA6-like"/>
</dbReference>
<keyword evidence="5 9" id="KW-1133">Transmembrane helix</keyword>
<evidence type="ECO:0000256" key="9">
    <source>
        <dbReference type="SAM" id="Phobius"/>
    </source>
</evidence>
<feature type="transmembrane region" description="Helical" evidence="9">
    <location>
        <begin position="20"/>
        <end position="39"/>
    </location>
</feature>
<dbReference type="Proteomes" id="UP000887568">
    <property type="component" value="Unplaced"/>
</dbReference>
<evidence type="ECO:0000313" key="10">
    <source>
        <dbReference type="EnsemblMetazoa" id="XP_038073482.1"/>
    </source>
</evidence>
<keyword evidence="11" id="KW-1185">Reference proteome</keyword>
<keyword evidence="4 9" id="KW-0812">Transmembrane</keyword>
<dbReference type="GeneID" id="119741698"/>
<evidence type="ECO:0000256" key="1">
    <source>
        <dbReference type="ARBA" id="ARBA00004651"/>
    </source>
</evidence>
<reference evidence="10" key="1">
    <citation type="submission" date="2022-11" db="UniProtKB">
        <authorList>
            <consortium name="EnsemblMetazoa"/>
        </authorList>
    </citation>
    <scope>IDENTIFICATION</scope>
</reference>
<feature type="transmembrane region" description="Helical" evidence="9">
    <location>
        <begin position="110"/>
        <end position="130"/>
    </location>
</feature>
<feature type="region of interest" description="Disordered" evidence="8">
    <location>
        <begin position="578"/>
        <end position="626"/>
    </location>
</feature>
<feature type="transmembrane region" description="Helical" evidence="9">
    <location>
        <begin position="386"/>
        <end position="415"/>
    </location>
</feature>
<evidence type="ECO:0000256" key="8">
    <source>
        <dbReference type="SAM" id="MobiDB-lite"/>
    </source>
</evidence>
<keyword evidence="3" id="KW-1003">Cell membrane</keyword>
<name>A0A914BDH3_PATMI</name>
<dbReference type="AlphaFoldDB" id="A0A914BDH3"/>
<feature type="transmembrane region" description="Helical" evidence="9">
    <location>
        <begin position="137"/>
        <end position="159"/>
    </location>
</feature>
<dbReference type="EnsemblMetazoa" id="XM_038217554.1">
    <property type="protein sequence ID" value="XP_038073482.1"/>
    <property type="gene ID" value="LOC119741698"/>
</dbReference>
<keyword evidence="2" id="KW-0813">Transport</keyword>
<feature type="transmembrane region" description="Helical" evidence="9">
    <location>
        <begin position="77"/>
        <end position="98"/>
    </location>
</feature>
<dbReference type="PANTHER" id="PTHR21444:SF15">
    <property type="entry name" value="RECEPTOR FOR RETINOL UPTAKE STRA6"/>
    <property type="match status" value="1"/>
</dbReference>
<dbReference type="GO" id="GO:0038023">
    <property type="term" value="F:signaling receptor activity"/>
    <property type="evidence" value="ECO:0007669"/>
    <property type="project" value="InterPro"/>
</dbReference>
<sequence length="626" mass="69880">MDQNISVANQTCIIATYRGFLVHGSFPFAVCIILILSFIQRTKKERQPGALQNPLRDLFSLIYPIDLFDNHDRLPHCLAFGAASSMVLDLIFGDYQSYFFGWVMPGWSKILFGTIVTIEIAVDCFPFFACITCKSRLIANGMGFLYLAGWFIMLILISVGCESRGHENKEPYPVLVPQIPVLICIFLLTIYFLGMFISILIQRHKGITLTSQERLYKTHQAIYVRNLLNKPAEVVYTGWRARFVKFYKPHPGFIYPTRVLMPCFVCIISIYQVAFWFIPLGLNLINLAYGTLMGLAAQHYNLLNDTETLANITAQVNQAHTGLRVSWWIASILSIIVALLYTPHILKNYRKHLMSMWAGKHKLQTAVTLKSADSIVGSLKYIGFQVAVFLTGYMVVQGFIFVLVAGITFIVLASMWYFQTFFISFVVDVIVPSTIISVLVMYSQNIIVKHCFTQAKLDPGDADVPLALKHSLRNVRGQPVHRERSQQPHSGHVLSPDGLRCPETKAAATETGPSSQPDGQRRTGQQPGTQLHGFGEHCDRERTTQSLEVLPLAPGLHADQQSLPDPAAEALSHLARAGGGDIPRWAGQVCQRRERERRASVAASHRGGDEAARPDKKQPGSISLSG</sequence>
<proteinExistence type="predicted"/>
<dbReference type="RefSeq" id="XP_038073482.1">
    <property type="nucleotide sequence ID" value="XM_038217554.1"/>
</dbReference>
<keyword evidence="6 9" id="KW-0472">Membrane</keyword>
<dbReference type="PANTHER" id="PTHR21444">
    <property type="entry name" value="COILED-COIL DOMAIN-CONTAINING PROTEIN 180"/>
    <property type="match status" value="1"/>
</dbReference>
<evidence type="ECO:0000256" key="5">
    <source>
        <dbReference type="ARBA" id="ARBA00022989"/>
    </source>
</evidence>
<evidence type="ECO:0000313" key="11">
    <source>
        <dbReference type="Proteomes" id="UP000887568"/>
    </source>
</evidence>
<dbReference type="Pfam" id="PF14752">
    <property type="entry name" value="RBP_receptor"/>
    <property type="match status" value="1"/>
</dbReference>
<organism evidence="10 11">
    <name type="scientific">Patiria miniata</name>
    <name type="common">Bat star</name>
    <name type="synonym">Asterina miniata</name>
    <dbReference type="NCBI Taxonomy" id="46514"/>
    <lineage>
        <taxon>Eukaryota</taxon>
        <taxon>Metazoa</taxon>
        <taxon>Echinodermata</taxon>
        <taxon>Eleutherozoa</taxon>
        <taxon>Asterozoa</taxon>
        <taxon>Asteroidea</taxon>
        <taxon>Valvatacea</taxon>
        <taxon>Valvatida</taxon>
        <taxon>Asterinidae</taxon>
        <taxon>Patiria</taxon>
    </lineage>
</organism>
<dbReference type="GO" id="GO:0005886">
    <property type="term" value="C:plasma membrane"/>
    <property type="evidence" value="ECO:0007669"/>
    <property type="project" value="UniProtKB-SubCell"/>
</dbReference>
<evidence type="ECO:0000256" key="4">
    <source>
        <dbReference type="ARBA" id="ARBA00022692"/>
    </source>
</evidence>
<feature type="compositionally biased region" description="Low complexity" evidence="8">
    <location>
        <begin position="516"/>
        <end position="530"/>
    </location>
</feature>
<dbReference type="GO" id="GO:0071939">
    <property type="term" value="P:vitamin A import into cell"/>
    <property type="evidence" value="ECO:0007669"/>
    <property type="project" value="TreeGrafter"/>
</dbReference>
<feature type="region of interest" description="Disordered" evidence="8">
    <location>
        <begin position="477"/>
        <end position="536"/>
    </location>
</feature>
<comment type="subcellular location">
    <subcellularLocation>
        <location evidence="1">Cell membrane</location>
        <topology evidence="1">Multi-pass membrane protein</topology>
    </subcellularLocation>
</comment>
<feature type="transmembrane region" description="Helical" evidence="9">
    <location>
        <begin position="421"/>
        <end position="442"/>
    </location>
</feature>
<feature type="transmembrane region" description="Helical" evidence="9">
    <location>
        <begin position="259"/>
        <end position="278"/>
    </location>
</feature>
<keyword evidence="7" id="KW-0675">Receptor</keyword>
<evidence type="ECO:0000256" key="3">
    <source>
        <dbReference type="ARBA" id="ARBA00022475"/>
    </source>
</evidence>
<evidence type="ECO:0000256" key="7">
    <source>
        <dbReference type="ARBA" id="ARBA00023170"/>
    </source>
</evidence>
<feature type="transmembrane region" description="Helical" evidence="9">
    <location>
        <begin position="179"/>
        <end position="201"/>
    </location>
</feature>
<evidence type="ECO:0000256" key="2">
    <source>
        <dbReference type="ARBA" id="ARBA00022448"/>
    </source>
</evidence>
<accession>A0A914BDH3</accession>
<evidence type="ECO:0000256" key="6">
    <source>
        <dbReference type="ARBA" id="ARBA00023136"/>
    </source>
</evidence>
<dbReference type="OrthoDB" id="2376984at2759"/>
<feature type="transmembrane region" description="Helical" evidence="9">
    <location>
        <begin position="325"/>
        <end position="346"/>
    </location>
</feature>
<feature type="compositionally biased region" description="Basic and acidic residues" evidence="8">
    <location>
        <begin position="606"/>
        <end position="618"/>
    </location>
</feature>
<dbReference type="GO" id="GO:0034632">
    <property type="term" value="F:retinol transmembrane transporter activity"/>
    <property type="evidence" value="ECO:0007669"/>
    <property type="project" value="InterPro"/>
</dbReference>
<protein>
    <submittedName>
        <fullName evidence="10">Uncharacterized protein</fullName>
    </submittedName>
</protein>